<accession>V6SN24</accession>
<reference evidence="1 2" key="1">
    <citation type="submission" date="2013-08" db="EMBL/GenBank/DDBJ databases">
        <title>Flavobacterium limnosediminis JC2902 genome sequencing.</title>
        <authorList>
            <person name="Lee K."/>
            <person name="Yi H."/>
            <person name="Park S."/>
            <person name="Chun J."/>
        </authorList>
    </citation>
    <scope>NUCLEOTIDE SEQUENCE [LARGE SCALE GENOMIC DNA]</scope>
    <source>
        <strain evidence="1 2">JC2902</strain>
    </source>
</reference>
<protein>
    <submittedName>
        <fullName evidence="1">Uncharacterized protein</fullName>
    </submittedName>
</protein>
<dbReference type="AlphaFoldDB" id="V6SN24"/>
<dbReference type="PATRIC" id="fig|1341181.4.peg.2946"/>
<gene>
    <name evidence="1" type="ORF">FLJC2902T_29950</name>
</gene>
<evidence type="ECO:0000313" key="1">
    <source>
        <dbReference type="EMBL" id="ESU25805.1"/>
    </source>
</evidence>
<proteinExistence type="predicted"/>
<dbReference type="STRING" id="1341181.FLJC2902T_29950"/>
<organism evidence="1 2">
    <name type="scientific">Flavobacterium limnosediminis JC2902</name>
    <dbReference type="NCBI Taxonomy" id="1341181"/>
    <lineage>
        <taxon>Bacteria</taxon>
        <taxon>Pseudomonadati</taxon>
        <taxon>Bacteroidota</taxon>
        <taxon>Flavobacteriia</taxon>
        <taxon>Flavobacteriales</taxon>
        <taxon>Flavobacteriaceae</taxon>
        <taxon>Flavobacterium</taxon>
    </lineage>
</organism>
<keyword evidence="2" id="KW-1185">Reference proteome</keyword>
<sequence length="65" mass="7343">MGYISFRCFGLNNCKTDINQILFAFLLVTLCNDLKINTYEIAAGKEFAQANTINKKAIPYMTSNK</sequence>
<comment type="caution">
    <text evidence="1">The sequence shown here is derived from an EMBL/GenBank/DDBJ whole genome shotgun (WGS) entry which is preliminary data.</text>
</comment>
<name>V6SN24_9FLAO</name>
<dbReference type="Proteomes" id="UP000018004">
    <property type="component" value="Unassembled WGS sequence"/>
</dbReference>
<dbReference type="EMBL" id="AVGG01000023">
    <property type="protein sequence ID" value="ESU25805.1"/>
    <property type="molecule type" value="Genomic_DNA"/>
</dbReference>
<evidence type="ECO:0000313" key="2">
    <source>
        <dbReference type="Proteomes" id="UP000018004"/>
    </source>
</evidence>